<reference evidence="1 2" key="1">
    <citation type="submission" date="2020-10" db="EMBL/GenBank/DDBJ databases">
        <title>Sequencing the genomes of 1000 actinobacteria strains.</title>
        <authorList>
            <person name="Klenk H.-P."/>
        </authorList>
    </citation>
    <scope>NUCLEOTIDE SEQUENCE [LARGE SCALE GENOMIC DNA]</scope>
    <source>
        <strain evidence="1 2">DSM 46744</strain>
    </source>
</reference>
<dbReference type="Proteomes" id="UP000627838">
    <property type="component" value="Unassembled WGS sequence"/>
</dbReference>
<name>A0ABR9JTT4_9ACTN</name>
<evidence type="ECO:0000313" key="1">
    <source>
        <dbReference type="EMBL" id="MBE1533976.1"/>
    </source>
</evidence>
<keyword evidence="2" id="KW-1185">Reference proteome</keyword>
<sequence length="183" mass="20119">MTESVLHAASRDEVTFAEALAVAPAGTALLSTPWRYEVVTAADAAARPPDGVFEARLFDERAELRWQNRDDGRGTAVFLTPYEELLPDGLTRLEPVEAVDVIPGYYLLWGTAVRDDEAPSGYTTLTTARVGARRIPAEIPVREHASLEVHEYVTRDGHGNAYVAEERLVRIEVAEPYLLGTAL</sequence>
<dbReference type="InterPro" id="IPR023815">
    <property type="entry name" value="CRISPR-assoc_Csx19"/>
</dbReference>
<proteinExistence type="predicted"/>
<organism evidence="1 2">
    <name type="scientific">Actinomadura algeriensis</name>
    <dbReference type="NCBI Taxonomy" id="1679523"/>
    <lineage>
        <taxon>Bacteria</taxon>
        <taxon>Bacillati</taxon>
        <taxon>Actinomycetota</taxon>
        <taxon>Actinomycetes</taxon>
        <taxon>Streptosporangiales</taxon>
        <taxon>Thermomonosporaceae</taxon>
        <taxon>Actinomadura</taxon>
    </lineage>
</organism>
<protein>
    <submittedName>
        <fullName evidence="1">CRISPR-associated protein (TIGR03984 family)</fullName>
    </submittedName>
</protein>
<dbReference type="EMBL" id="JADBDZ010000001">
    <property type="protein sequence ID" value="MBE1533976.1"/>
    <property type="molecule type" value="Genomic_DNA"/>
</dbReference>
<accession>A0ABR9JTT4</accession>
<comment type="caution">
    <text evidence="1">The sequence shown here is derived from an EMBL/GenBank/DDBJ whole genome shotgun (WGS) entry which is preliminary data.</text>
</comment>
<gene>
    <name evidence="1" type="ORF">H4W34_003809</name>
</gene>
<evidence type="ECO:0000313" key="2">
    <source>
        <dbReference type="Proteomes" id="UP000627838"/>
    </source>
</evidence>
<dbReference type="NCBIfam" id="TIGR03984">
    <property type="entry name" value="CRISPR-associated protein Csx19"/>
    <property type="match status" value="1"/>
</dbReference>
<dbReference type="RefSeq" id="WP_192760431.1">
    <property type="nucleotide sequence ID" value="NZ_JADBDZ010000001.1"/>
</dbReference>